<dbReference type="PANTHER" id="PTHR21015:SF22">
    <property type="entry name" value="GLYCOSYLTRANSFERASE"/>
    <property type="match status" value="1"/>
</dbReference>
<feature type="binding site" evidence="10">
    <location>
        <position position="137"/>
    </location>
    <ligand>
        <name>UDP-N-acetyl-alpha-D-glucosamine</name>
        <dbReference type="ChEBI" id="CHEBI:57705"/>
    </ligand>
</feature>
<dbReference type="AlphaFoldDB" id="K2NZN1"/>
<dbReference type="Gene3D" id="3.40.50.2000">
    <property type="entry name" value="Glycogen Phosphorylase B"/>
    <property type="match status" value="2"/>
</dbReference>
<dbReference type="GO" id="GO:0071555">
    <property type="term" value="P:cell wall organization"/>
    <property type="evidence" value="ECO:0007669"/>
    <property type="project" value="UniProtKB-KW"/>
</dbReference>
<evidence type="ECO:0000256" key="5">
    <source>
        <dbReference type="ARBA" id="ARBA00022960"/>
    </source>
</evidence>
<keyword evidence="6 10" id="KW-0573">Peptidoglycan synthesis</keyword>
<comment type="catalytic activity">
    <reaction evidence="10">
        <text>di-trans,octa-cis-undecaprenyl diphospho-N-acetyl-alpha-D-muramoyl-L-alanyl-D-glutamyl-meso-2,6-diaminopimeloyl-D-alanyl-D-alanine + UDP-N-acetyl-alpha-D-glucosamine = di-trans,octa-cis-undecaprenyl diphospho-[N-acetyl-alpha-D-glucosaminyl-(1-&gt;4)]-N-acetyl-alpha-D-muramoyl-L-alanyl-D-glutamyl-meso-2,6-diaminopimeloyl-D-alanyl-D-alanine + UDP + H(+)</text>
        <dbReference type="Rhea" id="RHEA:31227"/>
        <dbReference type="ChEBI" id="CHEBI:15378"/>
        <dbReference type="ChEBI" id="CHEBI:57705"/>
        <dbReference type="ChEBI" id="CHEBI:58223"/>
        <dbReference type="ChEBI" id="CHEBI:61387"/>
        <dbReference type="ChEBI" id="CHEBI:61388"/>
        <dbReference type="EC" id="2.4.1.227"/>
    </reaction>
</comment>
<dbReference type="PANTHER" id="PTHR21015">
    <property type="entry name" value="UDP-N-ACETYLGLUCOSAMINE--N-ACETYLMURAMYL-(PENTAPEPTIDE) PYROPHOSPHORYL-UNDECAPRENOL N-ACETYLGLUCOSAMINE TRANSFERASE 1"/>
    <property type="match status" value="1"/>
</dbReference>
<dbReference type="CDD" id="cd03785">
    <property type="entry name" value="GT28_MurG"/>
    <property type="match status" value="1"/>
</dbReference>
<evidence type="ECO:0000313" key="14">
    <source>
        <dbReference type="Proteomes" id="UP000007374"/>
    </source>
</evidence>
<evidence type="ECO:0000256" key="6">
    <source>
        <dbReference type="ARBA" id="ARBA00022984"/>
    </source>
</evidence>
<keyword evidence="4 10" id="KW-0808">Transferase</keyword>
<dbReference type="STRING" id="721133.SAMN05216176_101271"/>
<dbReference type="GO" id="GO:0051991">
    <property type="term" value="F:UDP-N-acetyl-D-glucosamine:N-acetylmuramoyl-L-alanyl-D-glutamyl-meso-2,6-diaminopimelyl-D-alanyl-D-alanine-diphosphoundecaprenol 4-beta-N-acetylglucosaminlytransferase activity"/>
    <property type="evidence" value="ECO:0007669"/>
    <property type="project" value="RHEA"/>
</dbReference>
<dbReference type="InterPro" id="IPR004276">
    <property type="entry name" value="GlycoTrans_28_N"/>
</dbReference>
<accession>K2NZN1</accession>
<evidence type="ECO:0000259" key="12">
    <source>
        <dbReference type="Pfam" id="PF04101"/>
    </source>
</evidence>
<dbReference type="EC" id="2.4.1.227" evidence="10"/>
<dbReference type="GO" id="GO:0005975">
    <property type="term" value="P:carbohydrate metabolic process"/>
    <property type="evidence" value="ECO:0007669"/>
    <property type="project" value="InterPro"/>
</dbReference>
<feature type="binding site" evidence="10">
    <location>
        <begin position="26"/>
        <end position="28"/>
    </location>
    <ligand>
        <name>UDP-N-acetyl-alpha-D-glucosamine</name>
        <dbReference type="ChEBI" id="CHEBI:57705"/>
    </ligand>
</feature>
<dbReference type="eggNOG" id="COG0707">
    <property type="taxonomic scope" value="Bacteria"/>
</dbReference>
<keyword evidence="8 10" id="KW-0131">Cell cycle</keyword>
<feature type="binding site" evidence="10">
    <location>
        <position position="205"/>
    </location>
    <ligand>
        <name>UDP-N-acetyl-alpha-D-glucosamine</name>
        <dbReference type="ChEBI" id="CHEBI:57705"/>
    </ligand>
</feature>
<feature type="domain" description="Glycosyl transferase family 28 C-terminal" evidence="12">
    <location>
        <begin position="199"/>
        <end position="355"/>
    </location>
</feature>
<comment type="caution">
    <text evidence="10">Lacks conserved residue(s) required for the propagation of feature annotation.</text>
</comment>
<evidence type="ECO:0000256" key="7">
    <source>
        <dbReference type="ARBA" id="ARBA00023136"/>
    </source>
</evidence>
<evidence type="ECO:0000313" key="13">
    <source>
        <dbReference type="EMBL" id="EKF43394.1"/>
    </source>
</evidence>
<evidence type="ECO:0000256" key="4">
    <source>
        <dbReference type="ARBA" id="ARBA00022679"/>
    </source>
</evidence>
<proteinExistence type="inferred from homology"/>
<dbReference type="InterPro" id="IPR007235">
    <property type="entry name" value="Glyco_trans_28_C"/>
</dbReference>
<keyword evidence="3 10" id="KW-0328">Glycosyltransferase</keyword>
<gene>
    <name evidence="10 13" type="primary">murG</name>
    <name evidence="13" type="ORF">NA8A_05163</name>
</gene>
<feature type="binding site" evidence="10">
    <location>
        <position position="306"/>
    </location>
    <ligand>
        <name>UDP-N-acetyl-alpha-D-glucosamine</name>
        <dbReference type="ChEBI" id="CHEBI:57705"/>
    </ligand>
</feature>
<sequence>MLRPPEARRLRADMGKGTIFLAAGGTGGHLFPAEALAHELNGRGWSMHLVTDARAARYAEHFPADELHVIEAATFGSKNPVALLKAGWTIWRGVTQASKLLQRLKPAAVIGFGGYPTLPPLYAATRRGVPALVHEQNAVMGRANKALATRVQAIAGGFLRAEGPFAEKIVEVGNPVRPAVIEAAATPYAPPRKGETIRLLVFGGSQGARYFSDTMPEIVAQMPEALRRRLAITHQARPEDEERVRRCYEELGVSAEVAPFFGDLPARMAAAHMVVSRAGASTVLELSVIGRPAVLVPLPHALDDDQGHNAKILVDAGGALMRRQQEIDVATLAGELAELLENGERLAGMAAGAKSVGRIDATRLLADLVEAIASRTPVTRFKEGHGA</sequence>
<comment type="caution">
    <text evidence="13">The sequence shown here is derived from an EMBL/GenBank/DDBJ whole genome shotgun (WGS) entry which is preliminary data.</text>
</comment>
<name>K2NZN1_9HYPH</name>
<dbReference type="HAMAP" id="MF_00033">
    <property type="entry name" value="MurG"/>
    <property type="match status" value="1"/>
</dbReference>
<evidence type="ECO:0000256" key="2">
    <source>
        <dbReference type="ARBA" id="ARBA00022618"/>
    </source>
</evidence>
<dbReference type="GO" id="GO:0005886">
    <property type="term" value="C:plasma membrane"/>
    <property type="evidence" value="ECO:0007669"/>
    <property type="project" value="UniProtKB-SubCell"/>
</dbReference>
<protein>
    <recommendedName>
        <fullName evidence="10">UDP-N-acetylglucosamine--N-acetylmuramyl-(pentapeptide) pyrophosphoryl-undecaprenol N-acetylglucosamine transferase</fullName>
        <ecNumber evidence="10">2.4.1.227</ecNumber>
    </recommendedName>
    <alternativeName>
        <fullName evidence="10">Undecaprenyl-PP-MurNAc-pentapeptide-UDPGlcNAc GlcNAc transferase</fullName>
    </alternativeName>
</protein>
<keyword evidence="7 10" id="KW-0472">Membrane</keyword>
<dbReference type="Proteomes" id="UP000007374">
    <property type="component" value="Unassembled WGS sequence"/>
</dbReference>
<dbReference type="UniPathway" id="UPA00219"/>
<comment type="subcellular location">
    <subcellularLocation>
        <location evidence="10">Cell membrane</location>
        <topology evidence="10">Peripheral membrane protein</topology>
        <orientation evidence="10">Cytoplasmic side</orientation>
    </subcellularLocation>
</comment>
<organism evidence="13 14">
    <name type="scientific">Nitratireductor indicus C115</name>
    <dbReference type="NCBI Taxonomy" id="1231190"/>
    <lineage>
        <taxon>Bacteria</taxon>
        <taxon>Pseudomonadati</taxon>
        <taxon>Pseudomonadota</taxon>
        <taxon>Alphaproteobacteria</taxon>
        <taxon>Hyphomicrobiales</taxon>
        <taxon>Phyllobacteriaceae</taxon>
        <taxon>Nitratireductor</taxon>
    </lineage>
</organism>
<dbReference type="Pfam" id="PF03033">
    <property type="entry name" value="Glyco_transf_28"/>
    <property type="match status" value="1"/>
</dbReference>
<keyword evidence="1 10" id="KW-1003">Cell membrane</keyword>
<keyword evidence="2 10" id="KW-0132">Cell division</keyword>
<dbReference type="NCBIfam" id="TIGR01133">
    <property type="entry name" value="murG"/>
    <property type="match status" value="1"/>
</dbReference>
<evidence type="ECO:0000256" key="10">
    <source>
        <dbReference type="HAMAP-Rule" id="MF_00033"/>
    </source>
</evidence>
<comment type="similarity">
    <text evidence="10">Belongs to the glycosyltransferase 28 family. MurG subfamily.</text>
</comment>
<dbReference type="InterPro" id="IPR006009">
    <property type="entry name" value="GlcNAc_MurG"/>
</dbReference>
<keyword evidence="5 10" id="KW-0133">Cell shape</keyword>
<dbReference type="PATRIC" id="fig|1231190.3.peg.1083"/>
<comment type="pathway">
    <text evidence="10">Cell wall biogenesis; peptidoglycan biosynthesis.</text>
</comment>
<dbReference type="Pfam" id="PF04101">
    <property type="entry name" value="Glyco_tran_28_C"/>
    <property type="match status" value="1"/>
</dbReference>
<dbReference type="GO" id="GO:0009252">
    <property type="term" value="P:peptidoglycan biosynthetic process"/>
    <property type="evidence" value="ECO:0007669"/>
    <property type="project" value="UniProtKB-UniRule"/>
</dbReference>
<keyword evidence="14" id="KW-1185">Reference proteome</keyword>
<dbReference type="GO" id="GO:0050511">
    <property type="term" value="F:undecaprenyldiphospho-muramoylpentapeptide beta-N-acetylglucosaminyltransferase activity"/>
    <property type="evidence" value="ECO:0007669"/>
    <property type="project" value="UniProtKB-UniRule"/>
</dbReference>
<evidence type="ECO:0000256" key="9">
    <source>
        <dbReference type="ARBA" id="ARBA00023316"/>
    </source>
</evidence>
<evidence type="ECO:0000256" key="3">
    <source>
        <dbReference type="ARBA" id="ARBA00022676"/>
    </source>
</evidence>
<dbReference type="EMBL" id="AMSI01000003">
    <property type="protein sequence ID" value="EKF43394.1"/>
    <property type="molecule type" value="Genomic_DNA"/>
</dbReference>
<dbReference type="GO" id="GO:0051301">
    <property type="term" value="P:cell division"/>
    <property type="evidence" value="ECO:0007669"/>
    <property type="project" value="UniProtKB-KW"/>
</dbReference>
<evidence type="ECO:0000256" key="1">
    <source>
        <dbReference type="ARBA" id="ARBA00022475"/>
    </source>
</evidence>
<reference evidence="13 14" key="1">
    <citation type="journal article" date="2012" name="J. Bacteriol.">
        <title>Genome Sequence of Nitratireductor indicus Type Strain C115.</title>
        <authorList>
            <person name="Lai Q."/>
            <person name="Li G."/>
            <person name="Yu Z."/>
            <person name="Shao Z."/>
        </authorList>
    </citation>
    <scope>NUCLEOTIDE SEQUENCE [LARGE SCALE GENOMIC DNA]</scope>
    <source>
        <strain evidence="13 14">C115</strain>
    </source>
</reference>
<keyword evidence="9 10" id="KW-0961">Cell wall biogenesis/degradation</keyword>
<dbReference type="GO" id="GO:0008360">
    <property type="term" value="P:regulation of cell shape"/>
    <property type="evidence" value="ECO:0007669"/>
    <property type="project" value="UniProtKB-KW"/>
</dbReference>
<evidence type="ECO:0000259" key="11">
    <source>
        <dbReference type="Pfam" id="PF03033"/>
    </source>
</evidence>
<comment type="function">
    <text evidence="10">Cell wall formation. Catalyzes the transfer of a GlcNAc subunit on undecaprenyl-pyrophosphoryl-MurNAc-pentapeptide (lipid intermediate I) to form undecaprenyl-pyrophosphoryl-MurNAc-(pentapeptide)GlcNAc (lipid intermediate II).</text>
</comment>
<dbReference type="SUPFAM" id="SSF53756">
    <property type="entry name" value="UDP-Glycosyltransferase/glycogen phosphorylase"/>
    <property type="match status" value="1"/>
</dbReference>
<feature type="domain" description="Glycosyltransferase family 28 N-terminal" evidence="11">
    <location>
        <begin position="19"/>
        <end position="154"/>
    </location>
</feature>
<evidence type="ECO:0000256" key="8">
    <source>
        <dbReference type="ARBA" id="ARBA00023306"/>
    </source>
</evidence>
<feature type="binding site" evidence="10">
    <location>
        <position position="177"/>
    </location>
    <ligand>
        <name>UDP-N-acetyl-alpha-D-glucosamine</name>
        <dbReference type="ChEBI" id="CHEBI:57705"/>
    </ligand>
</feature>